<name>A0A250JBE9_9BACT</name>
<organism evidence="2 3">
    <name type="scientific">Cystobacter fuscus</name>
    <dbReference type="NCBI Taxonomy" id="43"/>
    <lineage>
        <taxon>Bacteria</taxon>
        <taxon>Pseudomonadati</taxon>
        <taxon>Myxococcota</taxon>
        <taxon>Myxococcia</taxon>
        <taxon>Myxococcales</taxon>
        <taxon>Cystobacterineae</taxon>
        <taxon>Archangiaceae</taxon>
        <taxon>Cystobacter</taxon>
    </lineage>
</organism>
<accession>A0A250JBE9</accession>
<dbReference type="KEGG" id="cfus:CYFUS_006699"/>
<feature type="region of interest" description="Disordered" evidence="1">
    <location>
        <begin position="66"/>
        <end position="94"/>
    </location>
</feature>
<evidence type="ECO:0000313" key="2">
    <source>
        <dbReference type="EMBL" id="ATB41234.1"/>
    </source>
</evidence>
<reference evidence="2 3" key="1">
    <citation type="submission" date="2017-06" db="EMBL/GenBank/DDBJ databases">
        <title>Sequencing and comparative analysis of myxobacterial genomes.</title>
        <authorList>
            <person name="Rupp O."/>
            <person name="Goesmann A."/>
            <person name="Sogaard-Andersen L."/>
        </authorList>
    </citation>
    <scope>NUCLEOTIDE SEQUENCE [LARGE SCALE GENOMIC DNA]</scope>
    <source>
        <strain evidence="2 3">DSM 52655</strain>
    </source>
</reference>
<protein>
    <submittedName>
        <fullName evidence="2">Uncharacterized protein</fullName>
    </submittedName>
</protein>
<evidence type="ECO:0000313" key="3">
    <source>
        <dbReference type="Proteomes" id="UP000217257"/>
    </source>
</evidence>
<proteinExistence type="predicted"/>
<evidence type="ECO:0000256" key="1">
    <source>
        <dbReference type="SAM" id="MobiDB-lite"/>
    </source>
</evidence>
<sequence length="94" mass="10929">MSHLGKLLSHMQGFCQLMRKRGVPLTWLHRERIDPTGEVWLWDTATGALLYRQSLDMPFTWSEDAGGRQRERQASSLAASMKRRRGCERWARLG</sequence>
<dbReference type="Proteomes" id="UP000217257">
    <property type="component" value="Chromosome"/>
</dbReference>
<dbReference type="AlphaFoldDB" id="A0A250JBE9"/>
<gene>
    <name evidence="2" type="ORF">CYFUS_006699</name>
</gene>
<dbReference type="EMBL" id="CP022098">
    <property type="protein sequence ID" value="ATB41234.1"/>
    <property type="molecule type" value="Genomic_DNA"/>
</dbReference>